<dbReference type="AlphaFoldDB" id="A0AAD7ZR29"/>
<evidence type="ECO:0000259" key="4">
    <source>
        <dbReference type="PROSITE" id="PS51465"/>
    </source>
</evidence>
<evidence type="ECO:0000313" key="6">
    <source>
        <dbReference type="Proteomes" id="UP001233999"/>
    </source>
</evidence>
<dbReference type="CDD" id="cd00104">
    <property type="entry name" value="KAZAL_FS"/>
    <property type="match status" value="4"/>
</dbReference>
<feature type="domain" description="Kazal-like" evidence="4">
    <location>
        <begin position="237"/>
        <end position="292"/>
    </location>
</feature>
<dbReference type="EMBL" id="JASPKZ010007390">
    <property type="protein sequence ID" value="KAJ9584582.1"/>
    <property type="molecule type" value="Genomic_DNA"/>
</dbReference>
<dbReference type="PANTHER" id="PTHR21179">
    <property type="entry name" value="SERINE-TYPE ENDOPEPTIDASE INHIBITOR"/>
    <property type="match status" value="1"/>
</dbReference>
<reference evidence="5" key="1">
    <citation type="journal article" date="2023" name="IScience">
        <title>Live-bearing cockroach genome reveals convergent evolutionary mechanisms linked to viviparity in insects and beyond.</title>
        <authorList>
            <person name="Fouks B."/>
            <person name="Harrison M.C."/>
            <person name="Mikhailova A.A."/>
            <person name="Marchal E."/>
            <person name="English S."/>
            <person name="Carruthers M."/>
            <person name="Jennings E.C."/>
            <person name="Chiamaka E.L."/>
            <person name="Frigard R.A."/>
            <person name="Pippel M."/>
            <person name="Attardo G.M."/>
            <person name="Benoit J.B."/>
            <person name="Bornberg-Bauer E."/>
            <person name="Tobe S.S."/>
        </authorList>
    </citation>
    <scope>NUCLEOTIDE SEQUENCE</scope>
    <source>
        <strain evidence="5">Stay&amp;Tobe</strain>
    </source>
</reference>
<organism evidence="5 6">
    <name type="scientific">Diploptera punctata</name>
    <name type="common">Pacific beetle cockroach</name>
    <dbReference type="NCBI Taxonomy" id="6984"/>
    <lineage>
        <taxon>Eukaryota</taxon>
        <taxon>Metazoa</taxon>
        <taxon>Ecdysozoa</taxon>
        <taxon>Arthropoda</taxon>
        <taxon>Hexapoda</taxon>
        <taxon>Insecta</taxon>
        <taxon>Pterygota</taxon>
        <taxon>Neoptera</taxon>
        <taxon>Polyneoptera</taxon>
        <taxon>Dictyoptera</taxon>
        <taxon>Blattodea</taxon>
        <taxon>Blaberoidea</taxon>
        <taxon>Blaberidae</taxon>
        <taxon>Diplopterinae</taxon>
        <taxon>Diploptera</taxon>
    </lineage>
</organism>
<feature type="domain" description="Kazal-like" evidence="4">
    <location>
        <begin position="175"/>
        <end position="230"/>
    </location>
</feature>
<dbReference type="PROSITE" id="PS51465">
    <property type="entry name" value="KAZAL_2"/>
    <property type="match status" value="4"/>
</dbReference>
<dbReference type="Gene3D" id="3.30.60.30">
    <property type="match status" value="5"/>
</dbReference>
<sequence>LGLIVTPSNVECHRLVKAEHICLEAAKNTTYDPLCASNGQTYQNLITYQCFVRYFEVYGLTARHGECEDNPQPDHCVLAFVIWRRVCGTDNVTYSSVWELMCEEQRLPRSDFFKDITVQYEGPCGVQCPMTLEYKPVCSSNNVDYPNIAALKCAAARKPHLDITYKSDGLCANKRLPSYVCQPNKKNMRNVPERPVCANNGVTYASYNALSCLRFYNQDLRILHDGPCAYEDVIIPDDSHKVCCLADNNAIMMPVCGTDNATYPNPFVLHCAMYRGVVSSEVKIQHGGGCEENMVDGEMSEQEVEDPCKTSDDDSPNKSSYKPLFCGSDGKTYHNTKEYACAVKLHSDWYHYTINKVGEACEPKDSPCEILRTMPEGLISDPICGSDGKSYANSLALMCAILSEPKLRKHHKGPCLPP</sequence>
<feature type="domain" description="Kazal-like" evidence="4">
    <location>
        <begin position="118"/>
        <end position="173"/>
    </location>
</feature>
<keyword evidence="2" id="KW-0964">Secreted</keyword>
<evidence type="ECO:0000256" key="2">
    <source>
        <dbReference type="ARBA" id="ARBA00022525"/>
    </source>
</evidence>
<name>A0AAD7ZR29_DIPPU</name>
<evidence type="ECO:0000256" key="3">
    <source>
        <dbReference type="ARBA" id="ARBA00023157"/>
    </source>
</evidence>
<protein>
    <recommendedName>
        <fullName evidence="4">Kazal-like domain-containing protein</fullName>
    </recommendedName>
</protein>
<comment type="subcellular location">
    <subcellularLocation>
        <location evidence="1">Secreted</location>
    </subcellularLocation>
</comment>
<comment type="caution">
    <text evidence="5">The sequence shown here is derived from an EMBL/GenBank/DDBJ whole genome shotgun (WGS) entry which is preliminary data.</text>
</comment>
<gene>
    <name evidence="5" type="ORF">L9F63_021074</name>
</gene>
<keyword evidence="6" id="KW-1185">Reference proteome</keyword>
<keyword evidence="3" id="KW-1015">Disulfide bond</keyword>
<dbReference type="PANTHER" id="PTHR21179:SF0">
    <property type="entry name" value="SERINE PROTEASE INHIBITOR KAZAL-TYPE 4"/>
    <property type="match status" value="1"/>
</dbReference>
<proteinExistence type="predicted"/>
<evidence type="ECO:0000256" key="1">
    <source>
        <dbReference type="ARBA" id="ARBA00004613"/>
    </source>
</evidence>
<feature type="domain" description="Kazal-like" evidence="4">
    <location>
        <begin position="379"/>
        <end position="417"/>
    </location>
</feature>
<dbReference type="InterPro" id="IPR002350">
    <property type="entry name" value="Kazal_dom"/>
</dbReference>
<accession>A0AAD7ZR29</accession>
<dbReference type="InterPro" id="IPR039932">
    <property type="entry name" value="Spink4-like"/>
</dbReference>
<dbReference type="InterPro" id="IPR036058">
    <property type="entry name" value="Kazal_dom_sf"/>
</dbReference>
<dbReference type="Proteomes" id="UP001233999">
    <property type="component" value="Unassembled WGS sequence"/>
</dbReference>
<dbReference type="GO" id="GO:0005576">
    <property type="term" value="C:extracellular region"/>
    <property type="evidence" value="ECO:0007669"/>
    <property type="project" value="UniProtKB-SubCell"/>
</dbReference>
<dbReference type="Pfam" id="PF00050">
    <property type="entry name" value="Kazal_1"/>
    <property type="match status" value="3"/>
</dbReference>
<dbReference type="SUPFAM" id="SSF100895">
    <property type="entry name" value="Kazal-type serine protease inhibitors"/>
    <property type="match status" value="6"/>
</dbReference>
<dbReference type="Pfam" id="PF07648">
    <property type="entry name" value="Kazal_2"/>
    <property type="match status" value="3"/>
</dbReference>
<evidence type="ECO:0000313" key="5">
    <source>
        <dbReference type="EMBL" id="KAJ9584582.1"/>
    </source>
</evidence>
<reference evidence="5" key="2">
    <citation type="submission" date="2023-05" db="EMBL/GenBank/DDBJ databases">
        <authorList>
            <person name="Fouks B."/>
        </authorList>
    </citation>
    <scope>NUCLEOTIDE SEQUENCE</scope>
    <source>
        <strain evidence="5">Stay&amp;Tobe</strain>
        <tissue evidence="5">Testes</tissue>
    </source>
</reference>
<dbReference type="GO" id="GO:0004867">
    <property type="term" value="F:serine-type endopeptidase inhibitor activity"/>
    <property type="evidence" value="ECO:0007669"/>
    <property type="project" value="InterPro"/>
</dbReference>
<feature type="non-terminal residue" evidence="5">
    <location>
        <position position="1"/>
    </location>
</feature>
<dbReference type="SMART" id="SM00280">
    <property type="entry name" value="KAZAL"/>
    <property type="match status" value="5"/>
</dbReference>